<dbReference type="Proteomes" id="UP000616885">
    <property type="component" value="Unassembled WGS sequence"/>
</dbReference>
<evidence type="ECO:0000313" key="1">
    <source>
        <dbReference type="EMBL" id="CEO44866.1"/>
    </source>
</evidence>
<dbReference type="InterPro" id="IPR052184">
    <property type="entry name" value="SDR_enzymes"/>
</dbReference>
<reference evidence="1" key="1">
    <citation type="submission" date="2015-01" db="EMBL/GenBank/DDBJ databases">
        <authorList>
            <person name="Durling Mikael"/>
        </authorList>
    </citation>
    <scope>NUCLEOTIDE SEQUENCE</scope>
</reference>
<gene>
    <name evidence="1" type="ORF">BN869_000000921_1</name>
    <name evidence="2" type="ORF">IM811_003482</name>
</gene>
<dbReference type="SUPFAM" id="SSF51735">
    <property type="entry name" value="NAD(P)-binding Rossmann-fold domains"/>
    <property type="match status" value="1"/>
</dbReference>
<dbReference type="Pfam" id="PF00106">
    <property type="entry name" value="adh_short"/>
    <property type="match status" value="1"/>
</dbReference>
<accession>A0A0B7JQS9</accession>
<dbReference type="InterPro" id="IPR002347">
    <property type="entry name" value="SDR_fam"/>
</dbReference>
<dbReference type="EMBL" id="CDPU01000001">
    <property type="protein sequence ID" value="CEO44866.1"/>
    <property type="molecule type" value="Genomic_DNA"/>
</dbReference>
<name>A0A0B7JQS9_BIOOC</name>
<dbReference type="PRINTS" id="PR00081">
    <property type="entry name" value="GDHRDH"/>
</dbReference>
<dbReference type="Gene3D" id="3.40.50.720">
    <property type="entry name" value="NAD(P)-binding Rossmann-like Domain"/>
    <property type="match status" value="1"/>
</dbReference>
<reference evidence="2" key="2">
    <citation type="submission" date="2020-10" db="EMBL/GenBank/DDBJ databases">
        <title>High-Quality Genome Resource of Clonostachys rosea strain S41 by Oxford Nanopore Long-Read Sequencing.</title>
        <authorList>
            <person name="Wang H."/>
        </authorList>
    </citation>
    <scope>NUCLEOTIDE SEQUENCE</scope>
    <source>
        <strain evidence="2">S41</strain>
    </source>
</reference>
<dbReference type="AlphaFoldDB" id="A0A0B7JQS9"/>
<organism evidence="1">
    <name type="scientific">Bionectria ochroleuca</name>
    <name type="common">Gliocladium roseum</name>
    <dbReference type="NCBI Taxonomy" id="29856"/>
    <lineage>
        <taxon>Eukaryota</taxon>
        <taxon>Fungi</taxon>
        <taxon>Dikarya</taxon>
        <taxon>Ascomycota</taxon>
        <taxon>Pezizomycotina</taxon>
        <taxon>Sordariomycetes</taxon>
        <taxon>Hypocreomycetidae</taxon>
        <taxon>Hypocreales</taxon>
        <taxon>Bionectriaceae</taxon>
        <taxon>Clonostachys</taxon>
    </lineage>
</organism>
<dbReference type="EMBL" id="JADCTT010000011">
    <property type="protein sequence ID" value="KAF9746577.1"/>
    <property type="molecule type" value="Genomic_DNA"/>
</dbReference>
<proteinExistence type="predicted"/>
<protein>
    <submittedName>
        <fullName evidence="1">Uncharacterized protein</fullName>
    </submittedName>
</protein>
<dbReference type="InterPro" id="IPR036291">
    <property type="entry name" value="NAD(P)-bd_dom_sf"/>
</dbReference>
<sequence length="270" mass="28809">MASYVVTGVNRGIGFEFLRQLSENPNSIVIGLSRNKKATEEKVKAEIGRSNIHILEADASDAAALKKAAADTSKITGGKIDYVIANAAVASEWSEYGNVGSLGQEPERFEKDILDTIKINTIGPIHLFTFFLPLLRNGSAKKAIAISTGMADAEMISKFAVAISPSYAISKGALNVAVAKFDAQYRKEGILFLAISPGLVDTGKGASLTEEQKKGLGEMIAQFSEYAPNWAGPITPEVSVKAVLKVIDESSIENGSGGAYISHWGNKQWL</sequence>
<evidence type="ECO:0000313" key="2">
    <source>
        <dbReference type="EMBL" id="KAF9746577.1"/>
    </source>
</evidence>
<dbReference type="PANTHER" id="PTHR45458">
    <property type="entry name" value="SHORT-CHAIN DEHYDROGENASE/REDUCTASE SDR"/>
    <property type="match status" value="1"/>
</dbReference>
<dbReference type="PANTHER" id="PTHR45458:SF3">
    <property type="entry name" value="CHAIN DEHYDROGENASE (ATSC), PUTATIVE-RELATED"/>
    <property type="match status" value="1"/>
</dbReference>
<dbReference type="GO" id="GO:0016616">
    <property type="term" value="F:oxidoreductase activity, acting on the CH-OH group of donors, NAD or NADP as acceptor"/>
    <property type="evidence" value="ECO:0007669"/>
    <property type="project" value="TreeGrafter"/>
</dbReference>